<proteinExistence type="predicted"/>
<keyword evidence="2" id="KW-1185">Reference proteome</keyword>
<organism evidence="1 2">
    <name type="scientific">Geodia barretti</name>
    <name type="common">Barrett's horny sponge</name>
    <dbReference type="NCBI Taxonomy" id="519541"/>
    <lineage>
        <taxon>Eukaryota</taxon>
        <taxon>Metazoa</taxon>
        <taxon>Porifera</taxon>
        <taxon>Demospongiae</taxon>
        <taxon>Heteroscleromorpha</taxon>
        <taxon>Tetractinellida</taxon>
        <taxon>Astrophorina</taxon>
        <taxon>Geodiidae</taxon>
        <taxon>Geodia</taxon>
    </lineage>
</organism>
<evidence type="ECO:0000313" key="1">
    <source>
        <dbReference type="EMBL" id="CAI8030810.1"/>
    </source>
</evidence>
<accession>A0AA35SIQ4</accession>
<feature type="non-terminal residue" evidence="1">
    <location>
        <position position="173"/>
    </location>
</feature>
<protein>
    <submittedName>
        <fullName evidence="1">Uncharacterized protein</fullName>
    </submittedName>
</protein>
<sequence>RNYATLHELFPGARVVASGYDQFVSELVKYKSGLPVYSGEIGDTWIQGVASDPWKTAVTREAMRLRSKCLESGACSMNDARFVAFSTMLLKSGEHTWGKDIKRFLNDTTNWENDKFHSLQHTDPKFVDVTNSWIEQRLWGNTFPVDLLGDHPLRAEIESSVAAMRRSVRLMMD</sequence>
<dbReference type="Pfam" id="PF16477">
    <property type="entry name" value="DUF5054"/>
    <property type="match status" value="1"/>
</dbReference>
<dbReference type="Proteomes" id="UP001174909">
    <property type="component" value="Unassembled WGS sequence"/>
</dbReference>
<gene>
    <name evidence="1" type="ORF">GBAR_LOCUS17478</name>
</gene>
<dbReference type="AlphaFoldDB" id="A0AA35SIQ4"/>
<comment type="caution">
    <text evidence="1">The sequence shown here is derived from an EMBL/GenBank/DDBJ whole genome shotgun (WGS) entry which is preliminary data.</text>
</comment>
<reference evidence="1" key="1">
    <citation type="submission" date="2023-03" db="EMBL/GenBank/DDBJ databases">
        <authorList>
            <person name="Steffen K."/>
            <person name="Cardenas P."/>
        </authorList>
    </citation>
    <scope>NUCLEOTIDE SEQUENCE</scope>
</reference>
<evidence type="ECO:0000313" key="2">
    <source>
        <dbReference type="Proteomes" id="UP001174909"/>
    </source>
</evidence>
<dbReference type="InterPro" id="IPR032482">
    <property type="entry name" value="DUF5054"/>
</dbReference>
<name>A0AA35SIQ4_GEOBA</name>
<dbReference type="EMBL" id="CASHTH010002501">
    <property type="protein sequence ID" value="CAI8030810.1"/>
    <property type="molecule type" value="Genomic_DNA"/>
</dbReference>